<dbReference type="Proteomes" id="UP000551758">
    <property type="component" value="Unassembled WGS sequence"/>
</dbReference>
<accession>A0A7J7ES91</accession>
<organism evidence="1 2">
    <name type="scientific">Diceros bicornis minor</name>
    <name type="common">South-central black rhinoceros</name>
    <dbReference type="NCBI Taxonomy" id="77932"/>
    <lineage>
        <taxon>Eukaryota</taxon>
        <taxon>Metazoa</taxon>
        <taxon>Chordata</taxon>
        <taxon>Craniata</taxon>
        <taxon>Vertebrata</taxon>
        <taxon>Euteleostomi</taxon>
        <taxon>Mammalia</taxon>
        <taxon>Eutheria</taxon>
        <taxon>Laurasiatheria</taxon>
        <taxon>Perissodactyla</taxon>
        <taxon>Rhinocerotidae</taxon>
        <taxon>Diceros</taxon>
    </lineage>
</organism>
<evidence type="ECO:0000313" key="2">
    <source>
        <dbReference type="Proteomes" id="UP000551758"/>
    </source>
</evidence>
<evidence type="ECO:0000313" key="1">
    <source>
        <dbReference type="EMBL" id="KAF5918649.1"/>
    </source>
</evidence>
<sequence>MALLASPELGLEFSTLPIALAVLWFNYCNVVTYAHFSSSSSSMLAPSWCLQFLQWPWPLGCHFSPIEIHLTAHYFQSPTSRTAVWGQEPDCHPFPTLSLKMDNMNLVCSGLTTNYIYGQMALAADLTMDTISSLTPTPLICTQLPE</sequence>
<protein>
    <submittedName>
        <fullName evidence="1">Uncharacterized protein</fullName>
    </submittedName>
</protein>
<name>A0A7J7ES91_DICBM</name>
<dbReference type="EMBL" id="JACDTQ010002427">
    <property type="protein sequence ID" value="KAF5918649.1"/>
    <property type="molecule type" value="Genomic_DNA"/>
</dbReference>
<dbReference type="AlphaFoldDB" id="A0A7J7ES91"/>
<gene>
    <name evidence="1" type="ORF">HPG69_005683</name>
</gene>
<keyword evidence="2" id="KW-1185">Reference proteome</keyword>
<comment type="caution">
    <text evidence="1">The sequence shown here is derived from an EMBL/GenBank/DDBJ whole genome shotgun (WGS) entry which is preliminary data.</text>
</comment>
<reference evidence="1 2" key="1">
    <citation type="journal article" date="2020" name="Mol. Biol. Evol.">
        <title>Interspecific Gene Flow and the Evolution of Specialization in Black and White Rhinoceros.</title>
        <authorList>
            <person name="Moodley Y."/>
            <person name="Westbury M.V."/>
            <person name="Russo I.M."/>
            <person name="Gopalakrishnan S."/>
            <person name="Rakotoarivelo A."/>
            <person name="Olsen R.A."/>
            <person name="Prost S."/>
            <person name="Tunstall T."/>
            <person name="Ryder O.A."/>
            <person name="Dalen L."/>
            <person name="Bruford M.W."/>
        </authorList>
    </citation>
    <scope>NUCLEOTIDE SEQUENCE [LARGE SCALE GENOMIC DNA]</scope>
    <source>
        <strain evidence="1">SBR-YM</strain>
        <tissue evidence="1">Skin</tissue>
    </source>
</reference>
<proteinExistence type="predicted"/>